<name>A0A922D1I4_CARIL</name>
<protein>
    <submittedName>
        <fullName evidence="1">Uncharacterized protein</fullName>
    </submittedName>
</protein>
<evidence type="ECO:0000313" key="2">
    <source>
        <dbReference type="Proteomes" id="UP000811246"/>
    </source>
</evidence>
<dbReference type="AlphaFoldDB" id="A0A922D1I4"/>
<comment type="caution">
    <text evidence="1">The sequence shown here is derived from an EMBL/GenBank/DDBJ whole genome shotgun (WGS) entry which is preliminary data.</text>
</comment>
<reference evidence="1" key="1">
    <citation type="submission" date="2021-01" db="EMBL/GenBank/DDBJ databases">
        <authorList>
            <person name="Lovell J.T."/>
            <person name="Bentley N."/>
            <person name="Bhattarai G."/>
            <person name="Jenkins J.W."/>
            <person name="Sreedasyam A."/>
            <person name="Alarcon Y."/>
            <person name="Bock C."/>
            <person name="Boston L."/>
            <person name="Carlson J."/>
            <person name="Cervantes K."/>
            <person name="Clermont K."/>
            <person name="Krom N."/>
            <person name="Kubenka K."/>
            <person name="Mamidi S."/>
            <person name="Mattison C."/>
            <person name="Monteros M."/>
            <person name="Pisani C."/>
            <person name="Plott C."/>
            <person name="Rajasekar S."/>
            <person name="Rhein H.S."/>
            <person name="Rohla C."/>
            <person name="Song M."/>
            <person name="Hilaire R.S."/>
            <person name="Shu S."/>
            <person name="Wells L."/>
            <person name="Wang X."/>
            <person name="Webber J."/>
            <person name="Heerema R.J."/>
            <person name="Klein P."/>
            <person name="Conner P."/>
            <person name="Grauke L."/>
            <person name="Grimwood J."/>
            <person name="Schmutz J."/>
            <person name="Randall J.J."/>
        </authorList>
    </citation>
    <scope>NUCLEOTIDE SEQUENCE</scope>
    <source>
        <tissue evidence="1">Leaf</tissue>
    </source>
</reference>
<gene>
    <name evidence="1" type="ORF">I3842_15G007400</name>
</gene>
<sequence length="92" mass="10383">MITSNDIIFRRQLLTAWIISNKSNGNPTVFRNSNSVNFSWIIQIEIFFISLFSKAVSRSRPHHVEAIAMKMKLVVLRIPNTSSLVVPGNGVL</sequence>
<dbReference type="EMBL" id="CM031839">
    <property type="protein sequence ID" value="KAG6673767.1"/>
    <property type="molecule type" value="Genomic_DNA"/>
</dbReference>
<evidence type="ECO:0000313" key="1">
    <source>
        <dbReference type="EMBL" id="KAG6673767.1"/>
    </source>
</evidence>
<proteinExistence type="predicted"/>
<organism evidence="1 2">
    <name type="scientific">Carya illinoinensis</name>
    <name type="common">Pecan</name>
    <dbReference type="NCBI Taxonomy" id="32201"/>
    <lineage>
        <taxon>Eukaryota</taxon>
        <taxon>Viridiplantae</taxon>
        <taxon>Streptophyta</taxon>
        <taxon>Embryophyta</taxon>
        <taxon>Tracheophyta</taxon>
        <taxon>Spermatophyta</taxon>
        <taxon>Magnoliopsida</taxon>
        <taxon>eudicotyledons</taxon>
        <taxon>Gunneridae</taxon>
        <taxon>Pentapetalae</taxon>
        <taxon>rosids</taxon>
        <taxon>fabids</taxon>
        <taxon>Fagales</taxon>
        <taxon>Juglandaceae</taxon>
        <taxon>Carya</taxon>
    </lineage>
</organism>
<dbReference type="Proteomes" id="UP000811246">
    <property type="component" value="Chromosome 15"/>
</dbReference>
<accession>A0A922D1I4</accession>